<evidence type="ECO:0000259" key="1">
    <source>
        <dbReference type="Pfam" id="PF02151"/>
    </source>
</evidence>
<evidence type="ECO:0000313" key="4">
    <source>
        <dbReference type="Proteomes" id="UP001168877"/>
    </source>
</evidence>
<feature type="domain" description="UVR" evidence="1">
    <location>
        <begin position="108"/>
        <end position="136"/>
    </location>
</feature>
<dbReference type="EMBL" id="JAUESC010000383">
    <property type="protein sequence ID" value="KAK0584246.1"/>
    <property type="molecule type" value="Genomic_DNA"/>
</dbReference>
<dbReference type="Gene3D" id="3.10.450.50">
    <property type="match status" value="1"/>
</dbReference>
<dbReference type="PANTHER" id="PTHR34957">
    <property type="entry name" value="NUCLEAR TRANSPORT FACTOR 2 (NTF2) FAMILY PROTEIN"/>
    <property type="match status" value="1"/>
</dbReference>
<gene>
    <name evidence="3" type="ORF">LWI29_009992</name>
</gene>
<reference evidence="3" key="2">
    <citation type="submission" date="2023-06" db="EMBL/GenBank/DDBJ databases">
        <authorList>
            <person name="Swenson N.G."/>
            <person name="Wegrzyn J.L."/>
            <person name="Mcevoy S.L."/>
        </authorList>
    </citation>
    <scope>NUCLEOTIDE SEQUENCE</scope>
    <source>
        <strain evidence="3">NS2018</strain>
        <tissue evidence="3">Leaf</tissue>
    </source>
</reference>
<dbReference type="Pfam" id="PF13474">
    <property type="entry name" value="SnoaL_3"/>
    <property type="match status" value="1"/>
</dbReference>
<keyword evidence="4" id="KW-1185">Reference proteome</keyword>
<dbReference type="InterPro" id="IPR032710">
    <property type="entry name" value="NTF2-like_dom_sf"/>
</dbReference>
<dbReference type="SUPFAM" id="SSF54427">
    <property type="entry name" value="NTF2-like"/>
    <property type="match status" value="1"/>
</dbReference>
<accession>A0AA39VMC0</accession>
<reference evidence="3" key="1">
    <citation type="journal article" date="2022" name="Plant J.">
        <title>Strategies of tolerance reflected in two North American maple genomes.</title>
        <authorList>
            <person name="McEvoy S.L."/>
            <person name="Sezen U.U."/>
            <person name="Trouern-Trend A."/>
            <person name="McMahon S.M."/>
            <person name="Schaberg P.G."/>
            <person name="Yang J."/>
            <person name="Wegrzyn J.L."/>
            <person name="Swenson N.G."/>
        </authorList>
    </citation>
    <scope>NUCLEOTIDE SEQUENCE</scope>
    <source>
        <strain evidence="3">NS2018</strain>
    </source>
</reference>
<dbReference type="Pfam" id="PF02151">
    <property type="entry name" value="UVR"/>
    <property type="match status" value="1"/>
</dbReference>
<dbReference type="AlphaFoldDB" id="A0AA39VMC0"/>
<proteinExistence type="predicted"/>
<protein>
    <recommendedName>
        <fullName evidence="5">UVR domain-containing protein</fullName>
    </recommendedName>
</protein>
<evidence type="ECO:0000259" key="2">
    <source>
        <dbReference type="Pfam" id="PF13474"/>
    </source>
</evidence>
<dbReference type="Proteomes" id="UP001168877">
    <property type="component" value="Unassembled WGS sequence"/>
</dbReference>
<evidence type="ECO:0008006" key="5">
    <source>
        <dbReference type="Google" id="ProtNLM"/>
    </source>
</evidence>
<dbReference type="InterPro" id="IPR001943">
    <property type="entry name" value="UVR_dom"/>
</dbReference>
<dbReference type="InterPro" id="IPR037401">
    <property type="entry name" value="SnoaL-like"/>
</dbReference>
<comment type="caution">
    <text evidence="3">The sequence shown here is derived from an EMBL/GenBank/DDBJ whole genome shotgun (WGS) entry which is preliminary data.</text>
</comment>
<sequence length="261" mass="29314">MSFRGFCFCYNVIVMDTKELKGMPISRINSLRRDHGFSSSTPNQCSLGARRDTMPLLPSKSQLKLRTSVAPFRQASQLSSLRPCRVKKSDDTEGNSSGESILLDEEILKRELQIAIEEENYAQAAKIRDSIRLIDEDTKTAVLAANARFYDSFKNGDLAAMQNLWAKGDNVCCVHPGASGISGYDSVMESWEVVWMNYEFPLAISLKDIRVHVRGNVGYVTCIELVRTRGGSWGGQFAINVFEKIDDQWFIFIHQASPIDL</sequence>
<evidence type="ECO:0000313" key="3">
    <source>
        <dbReference type="EMBL" id="KAK0584246.1"/>
    </source>
</evidence>
<name>A0AA39VMC0_ACESA</name>
<organism evidence="3 4">
    <name type="scientific">Acer saccharum</name>
    <name type="common">Sugar maple</name>
    <dbReference type="NCBI Taxonomy" id="4024"/>
    <lineage>
        <taxon>Eukaryota</taxon>
        <taxon>Viridiplantae</taxon>
        <taxon>Streptophyta</taxon>
        <taxon>Embryophyta</taxon>
        <taxon>Tracheophyta</taxon>
        <taxon>Spermatophyta</taxon>
        <taxon>Magnoliopsida</taxon>
        <taxon>eudicotyledons</taxon>
        <taxon>Gunneridae</taxon>
        <taxon>Pentapetalae</taxon>
        <taxon>rosids</taxon>
        <taxon>malvids</taxon>
        <taxon>Sapindales</taxon>
        <taxon>Sapindaceae</taxon>
        <taxon>Hippocastanoideae</taxon>
        <taxon>Acereae</taxon>
        <taxon>Acer</taxon>
    </lineage>
</organism>
<dbReference type="PANTHER" id="PTHR34957:SF1">
    <property type="entry name" value="NUCLEAR TRANSPORT FACTOR 2 (NTF2) FAMILY PROTEIN"/>
    <property type="match status" value="1"/>
</dbReference>
<feature type="domain" description="SnoaL-like" evidence="2">
    <location>
        <begin position="142"/>
        <end position="258"/>
    </location>
</feature>